<name>A0ABV6H9F0_9ACTN</name>
<evidence type="ECO:0000313" key="4">
    <source>
        <dbReference type="Proteomes" id="UP001589783"/>
    </source>
</evidence>
<feature type="domain" description="WCX" evidence="2">
    <location>
        <begin position="246"/>
        <end position="322"/>
    </location>
</feature>
<proteinExistence type="predicted"/>
<reference evidence="3 4" key="1">
    <citation type="submission" date="2024-09" db="EMBL/GenBank/DDBJ databases">
        <authorList>
            <person name="Sun Q."/>
            <person name="Mori K."/>
        </authorList>
    </citation>
    <scope>NUCLEOTIDE SEQUENCE [LARGE SCALE GENOMIC DNA]</scope>
    <source>
        <strain evidence="3 4">CCM 7957</strain>
    </source>
</reference>
<dbReference type="EMBL" id="JBHLWV010000020">
    <property type="protein sequence ID" value="MFC0315519.1"/>
    <property type="molecule type" value="Genomic_DNA"/>
</dbReference>
<keyword evidence="4" id="KW-1185">Reference proteome</keyword>
<evidence type="ECO:0000259" key="2">
    <source>
        <dbReference type="Pfam" id="PF25583"/>
    </source>
</evidence>
<dbReference type="Proteomes" id="UP001589783">
    <property type="component" value="Unassembled WGS sequence"/>
</dbReference>
<protein>
    <submittedName>
        <fullName evidence="3">Helix-turn-helix transcriptional regulator</fullName>
    </submittedName>
</protein>
<dbReference type="PANTHER" id="PTHR34580">
    <property type="match status" value="1"/>
</dbReference>
<dbReference type="Pfam" id="PF13280">
    <property type="entry name" value="WYL"/>
    <property type="match status" value="1"/>
</dbReference>
<dbReference type="Pfam" id="PF25583">
    <property type="entry name" value="WCX"/>
    <property type="match status" value="1"/>
</dbReference>
<evidence type="ECO:0000313" key="3">
    <source>
        <dbReference type="EMBL" id="MFC0315519.1"/>
    </source>
</evidence>
<feature type="domain" description="WYL" evidence="1">
    <location>
        <begin position="149"/>
        <end position="214"/>
    </location>
</feature>
<organism evidence="3 4">
    <name type="scientific">Gordonia phosphorivorans</name>
    <dbReference type="NCBI Taxonomy" id="1056982"/>
    <lineage>
        <taxon>Bacteria</taxon>
        <taxon>Bacillati</taxon>
        <taxon>Actinomycetota</taxon>
        <taxon>Actinomycetes</taxon>
        <taxon>Mycobacteriales</taxon>
        <taxon>Gordoniaceae</taxon>
        <taxon>Gordonia</taxon>
    </lineage>
</organism>
<sequence>MATAKHERLLNLVICLMSTKNYVPAEYLRKNVVGYNDTEQSADAFKRMLERDKNELRTLGIPVETGFGMLGGDEGYRILPENYALRDISLERDEAAAIAAAAAVWHDPDVAALSQTAVLKLRAAGLEVTAPGELGFGQTGGSTMGDERVIRGLLAAIEDGYAVTFTHRSGTALNERTLQPWGVVSNSGRWYVVGHDLDRGQTRTFRVSRIVDVELIGDAGAVTVPTGADLSALVADAVARGGRGEPTPATLWLAQDRAHELRRLAHETADHDLDGEPGQQVRIVIHSRSQLIRLVLAAGADAVVLDPPDLRAAVVDELDALAAPVHAGGQNR</sequence>
<dbReference type="InterPro" id="IPR051534">
    <property type="entry name" value="CBASS_pafABC_assoc_protein"/>
</dbReference>
<dbReference type="InterPro" id="IPR057727">
    <property type="entry name" value="WCX_dom"/>
</dbReference>
<gene>
    <name evidence="3" type="ORF">ACFFJD_11745</name>
</gene>
<dbReference type="InterPro" id="IPR026881">
    <property type="entry name" value="WYL_dom"/>
</dbReference>
<dbReference type="PROSITE" id="PS52050">
    <property type="entry name" value="WYL"/>
    <property type="match status" value="1"/>
</dbReference>
<evidence type="ECO:0000259" key="1">
    <source>
        <dbReference type="Pfam" id="PF13280"/>
    </source>
</evidence>
<comment type="caution">
    <text evidence="3">The sequence shown here is derived from an EMBL/GenBank/DDBJ whole genome shotgun (WGS) entry which is preliminary data.</text>
</comment>
<accession>A0ABV6H9F0</accession>
<dbReference type="RefSeq" id="WP_382364282.1">
    <property type="nucleotide sequence ID" value="NZ_JBHLWV010000020.1"/>
</dbReference>
<dbReference type="PANTHER" id="PTHR34580:SF3">
    <property type="entry name" value="PROTEIN PAFB"/>
    <property type="match status" value="1"/>
</dbReference>